<gene>
    <name evidence="7" type="ORF">N011_13570</name>
</gene>
<dbReference type="Pfam" id="PF03852">
    <property type="entry name" value="Vsr"/>
    <property type="match status" value="1"/>
</dbReference>
<accession>A0AAU8LAU7</accession>
<dbReference type="GO" id="GO:0006298">
    <property type="term" value="P:mismatch repair"/>
    <property type="evidence" value="ECO:0007669"/>
    <property type="project" value="InterPro"/>
</dbReference>
<dbReference type="AlphaFoldDB" id="A0AAU8LAU7"/>
<dbReference type="InterPro" id="IPR011335">
    <property type="entry name" value="Restrct_endonuc-II-like"/>
</dbReference>
<reference evidence="7" key="2">
    <citation type="submission" date="2024-07" db="EMBL/GenBank/DDBJ databases">
        <title>A complete genome sequence for Pseudomonas syringae CC1417.</title>
        <authorList>
            <person name="Baltrus D.A."/>
        </authorList>
    </citation>
    <scope>NUCLEOTIDE SEQUENCE</scope>
    <source>
        <strain evidence="7">CC1417</strain>
    </source>
</reference>
<evidence type="ECO:0000256" key="1">
    <source>
        <dbReference type="ARBA" id="ARBA00022722"/>
    </source>
</evidence>
<dbReference type="GO" id="GO:0004519">
    <property type="term" value="F:endonuclease activity"/>
    <property type="evidence" value="ECO:0007669"/>
    <property type="project" value="UniProtKB-KW"/>
</dbReference>
<evidence type="ECO:0000256" key="3">
    <source>
        <dbReference type="ARBA" id="ARBA00022763"/>
    </source>
</evidence>
<dbReference type="InterPro" id="IPR004603">
    <property type="entry name" value="DNA_mismatch_endonuc_vsr"/>
</dbReference>
<evidence type="ECO:0000313" key="7">
    <source>
        <dbReference type="EMBL" id="XCN65561.1"/>
    </source>
</evidence>
<keyword evidence="3" id="KW-0227">DNA damage</keyword>
<keyword evidence="2" id="KW-0255">Endonuclease</keyword>
<keyword evidence="4" id="KW-0378">Hydrolase</keyword>
<dbReference type="RefSeq" id="WP_268744484.1">
    <property type="nucleotide sequence ID" value="NZ_CP159362.1"/>
</dbReference>
<keyword evidence="5" id="KW-0234">DNA repair</keyword>
<protein>
    <submittedName>
        <fullName evidence="7">Uncharacterized protein</fullName>
    </submittedName>
</protein>
<reference evidence="7" key="1">
    <citation type="journal article" date="2014" name="Genome Announc.">
        <title>Draft Genome Sequences of a Phylogenetically Diverse Suite of Pseudomonas syringae Strains from Multiple Source Populations.</title>
        <authorList>
            <person name="Baltrus D.A."/>
            <person name="Yourstone S."/>
            <person name="Lind A."/>
            <person name="Guilbaud C."/>
            <person name="Sands D.C."/>
            <person name="Jones C.D."/>
            <person name="Morris C.E."/>
            <person name="Dangl J.L."/>
        </authorList>
    </citation>
    <scope>NUCLEOTIDE SEQUENCE</scope>
    <source>
        <strain evidence="7">CC1417</strain>
    </source>
</reference>
<sequence>MVDLRTVEQRRKIMQSVGTVHTGPEMVVRRTLFSLGYRFRLPSSFILMPWCSAQ</sequence>
<comment type="similarity">
    <text evidence="6">Belongs to the Vsr family.</text>
</comment>
<evidence type="ECO:0000256" key="6">
    <source>
        <dbReference type="ARBA" id="ARBA00029466"/>
    </source>
</evidence>
<evidence type="ECO:0000256" key="2">
    <source>
        <dbReference type="ARBA" id="ARBA00022759"/>
    </source>
</evidence>
<keyword evidence="1" id="KW-0540">Nuclease</keyword>
<dbReference type="EMBL" id="CP159362">
    <property type="protein sequence ID" value="XCN65561.1"/>
    <property type="molecule type" value="Genomic_DNA"/>
</dbReference>
<proteinExistence type="inferred from homology"/>
<dbReference type="GO" id="GO:0016787">
    <property type="term" value="F:hydrolase activity"/>
    <property type="evidence" value="ECO:0007669"/>
    <property type="project" value="UniProtKB-KW"/>
</dbReference>
<evidence type="ECO:0000256" key="4">
    <source>
        <dbReference type="ARBA" id="ARBA00022801"/>
    </source>
</evidence>
<evidence type="ECO:0000256" key="5">
    <source>
        <dbReference type="ARBA" id="ARBA00023204"/>
    </source>
</evidence>
<organism evidence="7">
    <name type="scientific">Pseudomonas syringae CC1417</name>
    <dbReference type="NCBI Taxonomy" id="1357272"/>
    <lineage>
        <taxon>Bacteria</taxon>
        <taxon>Pseudomonadati</taxon>
        <taxon>Pseudomonadota</taxon>
        <taxon>Gammaproteobacteria</taxon>
        <taxon>Pseudomonadales</taxon>
        <taxon>Pseudomonadaceae</taxon>
        <taxon>Pseudomonas</taxon>
        <taxon>Pseudomonas syringae</taxon>
    </lineage>
</organism>
<dbReference type="SUPFAM" id="SSF52980">
    <property type="entry name" value="Restriction endonuclease-like"/>
    <property type="match status" value="1"/>
</dbReference>
<name>A0AAU8LAU7_PSESX</name>